<dbReference type="Gene3D" id="3.40.50.200">
    <property type="entry name" value="Peptidase S8/S53 domain"/>
    <property type="match status" value="1"/>
</dbReference>
<evidence type="ECO:0000256" key="1">
    <source>
        <dbReference type="ARBA" id="ARBA00011073"/>
    </source>
</evidence>
<proteinExistence type="inferred from homology"/>
<dbReference type="PANTHER" id="PTHR43399">
    <property type="entry name" value="SUBTILISIN-RELATED"/>
    <property type="match status" value="1"/>
</dbReference>
<comment type="similarity">
    <text evidence="1">Belongs to the peptidase S8 family.</text>
</comment>
<dbReference type="eggNOG" id="ENOG502S098">
    <property type="taxonomic scope" value="Eukaryota"/>
</dbReference>
<dbReference type="GO" id="GO:0004252">
    <property type="term" value="F:serine-type endopeptidase activity"/>
    <property type="evidence" value="ECO:0007669"/>
    <property type="project" value="InterPro"/>
</dbReference>
<reference evidence="3 4" key="1">
    <citation type="submission" date="2014-02" db="EMBL/GenBank/DDBJ databases">
        <title>The genome sequence of the entomopathogenic fungus Metarhizium robertsii ARSEF 2575.</title>
        <authorList>
            <person name="Giuliano Garisto Donzelli B."/>
            <person name="Roe B.A."/>
            <person name="Macmil S.L."/>
            <person name="Krasnoff S.B."/>
            <person name="Gibson D.M."/>
        </authorList>
    </citation>
    <scope>NUCLEOTIDE SEQUENCE [LARGE SCALE GENOMIC DNA]</scope>
    <source>
        <strain evidence="3 4">ARSEF 2575</strain>
    </source>
</reference>
<protein>
    <submittedName>
        <fullName evidence="3">Peptidase S8 family protein</fullName>
    </submittedName>
</protein>
<dbReference type="EMBL" id="JELW01000021">
    <property type="protein sequence ID" value="EXU99022.1"/>
    <property type="molecule type" value="Genomic_DNA"/>
</dbReference>
<dbReference type="InterPro" id="IPR051048">
    <property type="entry name" value="Peptidase_S8/S53_subtilisin"/>
</dbReference>
<accession>A0A0A1UT41</accession>
<dbReference type="SUPFAM" id="SSF52743">
    <property type="entry name" value="Subtilisin-like"/>
    <property type="match status" value="1"/>
</dbReference>
<dbReference type="InterPro" id="IPR036852">
    <property type="entry name" value="Peptidase_S8/S53_dom_sf"/>
</dbReference>
<comment type="caution">
    <text evidence="3">The sequence shown here is derived from an EMBL/GenBank/DDBJ whole genome shotgun (WGS) entry which is preliminary data.</text>
</comment>
<dbReference type="OrthoDB" id="4936624at2759"/>
<sequence>MTTLNGRSVKFLELLVNRADPATLAAKDNTPLHLAVEYKRYREGQLSLIEQNEEPVKVALINDGVDAKDLEYSFIGGRTFCTRDEEYNLNDPYYVSSTGNGTIMAKRIHLLCPRAQFFVLRLEDHYSDEAGCQITARGAAQAILVAMKKSVHIISMSWTIDPPEDENERRCLEAAIVKAVDENNLVFFSAGNKGAKQNATYSAKVTSRIFTIGAATASGAADERVNLDNINFTFPLSMVKLDDASMFNRKDLLGKKLSGPIVTQIKTGTAENSGCKTFYSAGVAFIPVVSWLDHTSHWWSLFY</sequence>
<evidence type="ECO:0000313" key="3">
    <source>
        <dbReference type="EMBL" id="EXU99022.1"/>
    </source>
</evidence>
<evidence type="ECO:0000313" key="4">
    <source>
        <dbReference type="Proteomes" id="UP000030151"/>
    </source>
</evidence>
<feature type="domain" description="Peptidase S8/S53" evidence="2">
    <location>
        <begin position="56"/>
        <end position="219"/>
    </location>
</feature>
<dbReference type="PANTHER" id="PTHR43399:SF4">
    <property type="entry name" value="CELL WALL-ASSOCIATED PROTEASE"/>
    <property type="match status" value="1"/>
</dbReference>
<dbReference type="Proteomes" id="UP000030151">
    <property type="component" value="Unassembled WGS sequence"/>
</dbReference>
<dbReference type="AlphaFoldDB" id="A0A0A1UT41"/>
<dbReference type="Pfam" id="PF00082">
    <property type="entry name" value="Peptidase_S8"/>
    <property type="match status" value="1"/>
</dbReference>
<dbReference type="HOGENOM" id="CLU_918553_0_0_1"/>
<gene>
    <name evidence="3" type="ORF">X797_007740</name>
</gene>
<evidence type="ECO:0000259" key="2">
    <source>
        <dbReference type="Pfam" id="PF00082"/>
    </source>
</evidence>
<name>A0A0A1UT41_9HYPO</name>
<dbReference type="GO" id="GO:0006508">
    <property type="term" value="P:proteolysis"/>
    <property type="evidence" value="ECO:0007669"/>
    <property type="project" value="InterPro"/>
</dbReference>
<dbReference type="InterPro" id="IPR000209">
    <property type="entry name" value="Peptidase_S8/S53_dom"/>
</dbReference>
<organism evidence="3 4">
    <name type="scientific">Metarhizium robertsii</name>
    <dbReference type="NCBI Taxonomy" id="568076"/>
    <lineage>
        <taxon>Eukaryota</taxon>
        <taxon>Fungi</taxon>
        <taxon>Dikarya</taxon>
        <taxon>Ascomycota</taxon>
        <taxon>Pezizomycotina</taxon>
        <taxon>Sordariomycetes</taxon>
        <taxon>Hypocreomycetidae</taxon>
        <taxon>Hypocreales</taxon>
        <taxon>Clavicipitaceae</taxon>
        <taxon>Metarhizium</taxon>
    </lineage>
</organism>